<dbReference type="PROSITE" id="PS50076">
    <property type="entry name" value="DNAJ_2"/>
    <property type="match status" value="1"/>
</dbReference>
<feature type="domain" description="J" evidence="2">
    <location>
        <begin position="4"/>
        <end position="61"/>
    </location>
</feature>
<keyword evidence="1" id="KW-1133">Transmembrane helix</keyword>
<dbReference type="Pfam" id="PF00226">
    <property type="entry name" value="DnaJ"/>
    <property type="match status" value="1"/>
</dbReference>
<dbReference type="EMBL" id="AP019307">
    <property type="protein sequence ID" value="BBH16951.1"/>
    <property type="molecule type" value="Genomic_DNA"/>
</dbReference>
<evidence type="ECO:0000256" key="1">
    <source>
        <dbReference type="SAM" id="Phobius"/>
    </source>
</evidence>
<dbReference type="Proteomes" id="UP000271573">
    <property type="component" value="Chromosome"/>
</dbReference>
<dbReference type="Gene3D" id="1.10.287.110">
    <property type="entry name" value="DnaJ domain"/>
    <property type="match status" value="1"/>
</dbReference>
<dbReference type="InterPro" id="IPR001623">
    <property type="entry name" value="DnaJ_domain"/>
</dbReference>
<dbReference type="SMART" id="SM00271">
    <property type="entry name" value="DnaJ"/>
    <property type="match status" value="1"/>
</dbReference>
<keyword evidence="4" id="KW-1185">Reference proteome</keyword>
<sequence>MTDTWYEILGVEPTASEAEIKGAWRSLVTVLGPTDHRFAAINEAASVLLDPEKRAAYDADVVDVAAPSEPEAAAGDDQSLILNDRDEEPESTSSADEDAIAAPEPAEIASQPAGESSHSVRTVVDGLAHPVVAAVAAVLAVALVLTAAILYLVQNDGPTVTDRTVMVSLTDTQGKPIKQQVPTRETADITAAMQAAVAGVPKILSSDYRTLARNEAEGKAVLTAAYAATSFTPYFDGFVKTNAPRLKQIVICGPALDVGVVRTAPNLVEVLIMFDRFSSNTAGSAVSQDFADVTMMNQNGAWLISNFRTTPLAK</sequence>
<name>A0A3G9ITJ5_9ACTN</name>
<accession>A0A3G9ITJ5</accession>
<keyword evidence="1" id="KW-0812">Transmembrane</keyword>
<dbReference type="RefSeq" id="WP_164512499.1">
    <property type="nucleotide sequence ID" value="NZ_AP019307.1"/>
</dbReference>
<evidence type="ECO:0000313" key="3">
    <source>
        <dbReference type="EMBL" id="BBH16951.1"/>
    </source>
</evidence>
<dbReference type="InterPro" id="IPR050817">
    <property type="entry name" value="DjlA_DnaK_co-chaperone"/>
</dbReference>
<dbReference type="InterPro" id="IPR036869">
    <property type="entry name" value="J_dom_sf"/>
</dbReference>
<evidence type="ECO:0000259" key="2">
    <source>
        <dbReference type="PROSITE" id="PS50076"/>
    </source>
</evidence>
<protein>
    <recommendedName>
        <fullName evidence="2">J domain-containing protein</fullName>
    </recommendedName>
</protein>
<proteinExistence type="predicted"/>
<dbReference type="PANTHER" id="PTHR24074">
    <property type="entry name" value="CO-CHAPERONE PROTEIN DJLA"/>
    <property type="match status" value="1"/>
</dbReference>
<dbReference type="CDD" id="cd06257">
    <property type="entry name" value="DnaJ"/>
    <property type="match status" value="1"/>
</dbReference>
<evidence type="ECO:0000313" key="4">
    <source>
        <dbReference type="Proteomes" id="UP000271573"/>
    </source>
</evidence>
<organism evidence="3 4">
    <name type="scientific">Nocardioides baekrokdamisoli</name>
    <dbReference type="NCBI Taxonomy" id="1804624"/>
    <lineage>
        <taxon>Bacteria</taxon>
        <taxon>Bacillati</taxon>
        <taxon>Actinomycetota</taxon>
        <taxon>Actinomycetes</taxon>
        <taxon>Propionibacteriales</taxon>
        <taxon>Nocardioidaceae</taxon>
        <taxon>Nocardioides</taxon>
    </lineage>
</organism>
<dbReference type="PRINTS" id="PR00625">
    <property type="entry name" value="JDOMAIN"/>
</dbReference>
<dbReference type="SUPFAM" id="SSF46565">
    <property type="entry name" value="Chaperone J-domain"/>
    <property type="match status" value="1"/>
</dbReference>
<dbReference type="AlphaFoldDB" id="A0A3G9ITJ5"/>
<gene>
    <name evidence="3" type="ORF">Back2_12380</name>
</gene>
<keyword evidence="1" id="KW-0472">Membrane</keyword>
<feature type="transmembrane region" description="Helical" evidence="1">
    <location>
        <begin position="131"/>
        <end position="153"/>
    </location>
</feature>
<reference evidence="3 4" key="1">
    <citation type="submission" date="2018-11" db="EMBL/GenBank/DDBJ databases">
        <title>Complete genome sequence of Nocardioides baekrokdamisoli strain KCTC 39748.</title>
        <authorList>
            <person name="Kang S.W."/>
            <person name="Lee K.C."/>
            <person name="Kim K.K."/>
            <person name="Kim J.S."/>
            <person name="Kim D.S."/>
            <person name="Ko S.H."/>
            <person name="Yang S.H."/>
            <person name="Shin Y.K."/>
            <person name="Lee J.S."/>
        </authorList>
    </citation>
    <scope>NUCLEOTIDE SEQUENCE [LARGE SCALE GENOMIC DNA]</scope>
    <source>
        <strain evidence="3 4">KCTC 39748</strain>
    </source>
</reference>
<dbReference type="KEGG" id="nbe:Back2_12380"/>